<dbReference type="InterPro" id="IPR000683">
    <property type="entry name" value="Gfo/Idh/MocA-like_OxRdtase_N"/>
</dbReference>
<dbReference type="Pfam" id="PF01408">
    <property type="entry name" value="GFO_IDH_MocA"/>
    <property type="match status" value="1"/>
</dbReference>
<comment type="caution">
    <text evidence="2">The sequence shown here is derived from an EMBL/GenBank/DDBJ whole genome shotgun (WGS) entry which is preliminary data.</text>
</comment>
<dbReference type="OrthoDB" id="9815825at2"/>
<evidence type="ECO:0000313" key="2">
    <source>
        <dbReference type="EMBL" id="OJG16764.1"/>
    </source>
</evidence>
<dbReference type="STRING" id="317010.RU96_GL000231"/>
<dbReference type="SUPFAM" id="SSF51735">
    <property type="entry name" value="NAD(P)-binding Rossmann-fold domains"/>
    <property type="match status" value="1"/>
</dbReference>
<dbReference type="RefSeq" id="WP_071863713.1">
    <property type="nucleotide sequence ID" value="NZ_JBHLVQ010000015.1"/>
</dbReference>
<dbReference type="Gene3D" id="3.40.50.720">
    <property type="entry name" value="NAD(P)-binding Rossmann-like Domain"/>
    <property type="match status" value="1"/>
</dbReference>
<name>A0A1L8RAL3_9ENTE</name>
<sequence length="340" mass="38671">MINLGIIGTNWITHQFVEAALATKKYDLVAVYSRSLEKAQEFGARYHKDIAYTTDLKTFFNLAHLHTVYIASPNALHFEQAKAAILAGKNVIVEKPAFSTPKEIDEIIELANLHNVYFFEAARNIHEKAFDTISDFLPLKDRIIGANFTFMKYSSRYDAVLDGLEPNIFSPKFSGGSLMDLGVYPLYATLGWFGVPNESHYFMRKIATDVDGIGTIILRYDLFDVTIQQGKIGDSFLPSEIYFDNGTLTLNGINSFEKAEFYDRNTKKRLLLPITLKENPMEEEALAFANVLNNPTDKMQGILYEEWVELARNVNQLIYDLRQKAGIRFTADQKDEEKNS</sequence>
<dbReference type="Proteomes" id="UP000182835">
    <property type="component" value="Unassembled WGS sequence"/>
</dbReference>
<evidence type="ECO:0000313" key="3">
    <source>
        <dbReference type="Proteomes" id="UP000182835"/>
    </source>
</evidence>
<dbReference type="AlphaFoldDB" id="A0A1L8RAL3"/>
<protein>
    <submittedName>
        <fullName evidence="2">Oxidoreductase NAD-binding Rossmann fold protein</fullName>
    </submittedName>
</protein>
<dbReference type="EMBL" id="JXKG01000001">
    <property type="protein sequence ID" value="OJG16764.1"/>
    <property type="molecule type" value="Genomic_DNA"/>
</dbReference>
<gene>
    <name evidence="2" type="ORF">RU96_GL000231</name>
</gene>
<proteinExistence type="predicted"/>
<evidence type="ECO:0000259" key="1">
    <source>
        <dbReference type="Pfam" id="PF01408"/>
    </source>
</evidence>
<dbReference type="SUPFAM" id="SSF55347">
    <property type="entry name" value="Glyceraldehyde-3-phosphate dehydrogenase-like, C-terminal domain"/>
    <property type="match status" value="1"/>
</dbReference>
<dbReference type="PANTHER" id="PTHR43054:SF1">
    <property type="entry name" value="SCYLLO-INOSITOL 2-DEHYDROGENASE (NADP(+)) IOLU"/>
    <property type="match status" value="1"/>
</dbReference>
<dbReference type="PANTHER" id="PTHR43054">
    <property type="match status" value="1"/>
</dbReference>
<organism evidence="2 3">
    <name type="scientific">Enterococcus canintestini</name>
    <dbReference type="NCBI Taxonomy" id="317010"/>
    <lineage>
        <taxon>Bacteria</taxon>
        <taxon>Bacillati</taxon>
        <taxon>Bacillota</taxon>
        <taxon>Bacilli</taxon>
        <taxon>Lactobacillales</taxon>
        <taxon>Enterococcaceae</taxon>
        <taxon>Enterococcus</taxon>
    </lineage>
</organism>
<accession>A0A1L8RAL3</accession>
<dbReference type="InterPro" id="IPR036291">
    <property type="entry name" value="NAD(P)-bd_dom_sf"/>
</dbReference>
<dbReference type="GO" id="GO:0000166">
    <property type="term" value="F:nucleotide binding"/>
    <property type="evidence" value="ECO:0007669"/>
    <property type="project" value="InterPro"/>
</dbReference>
<dbReference type="Gene3D" id="3.30.360.10">
    <property type="entry name" value="Dihydrodipicolinate Reductase, domain 2"/>
    <property type="match status" value="1"/>
</dbReference>
<reference evidence="2 3" key="1">
    <citation type="submission" date="2014-12" db="EMBL/GenBank/DDBJ databases">
        <title>Draft genome sequences of 29 type strains of Enterococci.</title>
        <authorList>
            <person name="Zhong Z."/>
            <person name="Sun Z."/>
            <person name="Liu W."/>
            <person name="Zhang W."/>
            <person name="Zhang H."/>
        </authorList>
    </citation>
    <scope>NUCLEOTIDE SEQUENCE [LARGE SCALE GENOMIC DNA]</scope>
    <source>
        <strain evidence="2 3">DSM 21207</strain>
    </source>
</reference>
<feature type="domain" description="Gfo/Idh/MocA-like oxidoreductase N-terminal" evidence="1">
    <location>
        <begin position="2"/>
        <end position="118"/>
    </location>
</feature>